<evidence type="ECO:0000256" key="1">
    <source>
        <dbReference type="SAM" id="MobiDB-lite"/>
    </source>
</evidence>
<gene>
    <name evidence="4" type="ORF">IAB63_11355</name>
</gene>
<evidence type="ECO:0000259" key="3">
    <source>
        <dbReference type="Pfam" id="PF14317"/>
    </source>
</evidence>
<feature type="transmembrane region" description="Helical" evidence="2">
    <location>
        <begin position="94"/>
        <end position="117"/>
    </location>
</feature>
<evidence type="ECO:0000256" key="2">
    <source>
        <dbReference type="SAM" id="Phobius"/>
    </source>
</evidence>
<name>A0A9D1HHY8_9FIRM</name>
<organism evidence="4 5">
    <name type="scientific">Candidatus Onthocola gallistercoris</name>
    <dbReference type="NCBI Taxonomy" id="2840876"/>
    <lineage>
        <taxon>Bacteria</taxon>
        <taxon>Bacillati</taxon>
        <taxon>Bacillota</taxon>
        <taxon>Bacilli</taxon>
        <taxon>Candidatus Onthocola</taxon>
    </lineage>
</organism>
<dbReference type="InterPro" id="IPR025588">
    <property type="entry name" value="YcxB-like_C"/>
</dbReference>
<feature type="compositionally biased region" description="Basic and acidic residues" evidence="1">
    <location>
        <begin position="20"/>
        <end position="32"/>
    </location>
</feature>
<sequence>MAKDAQETMQQAEEQVDDVTIEKETEDVKDPADTPDETIQQEEEESPLDRIIRKRTKGPTIVREEVIGEDGQSVEFSVKVGVKEMFDFLMYYNYHSFSGVLGMLISVCSGVALLMFHNSLDSLTNFILVILFLIYIVINPILIWNRASKQIRSSDVFKYSMDYILGSKGFNVTQRGQELFRVPWDKVFRVKDTGKCLIIYLSRVNVYILPKEQLASKKADVLQMIRANTKKGTVKVRR</sequence>
<feature type="domain" description="YcxB-like C-terminal" evidence="3">
    <location>
        <begin position="167"/>
        <end position="219"/>
    </location>
</feature>
<dbReference type="Pfam" id="PF14317">
    <property type="entry name" value="YcxB"/>
    <property type="match status" value="1"/>
</dbReference>
<feature type="region of interest" description="Disordered" evidence="1">
    <location>
        <begin position="1"/>
        <end position="49"/>
    </location>
</feature>
<dbReference type="Proteomes" id="UP000824164">
    <property type="component" value="Unassembled WGS sequence"/>
</dbReference>
<dbReference type="AlphaFoldDB" id="A0A9D1HHY8"/>
<dbReference type="EMBL" id="DVLT01000075">
    <property type="protein sequence ID" value="HIU03835.1"/>
    <property type="molecule type" value="Genomic_DNA"/>
</dbReference>
<keyword evidence="2" id="KW-0472">Membrane</keyword>
<feature type="transmembrane region" description="Helical" evidence="2">
    <location>
        <begin position="123"/>
        <end position="144"/>
    </location>
</feature>
<evidence type="ECO:0000313" key="4">
    <source>
        <dbReference type="EMBL" id="HIU03835.1"/>
    </source>
</evidence>
<reference evidence="4" key="1">
    <citation type="submission" date="2020-10" db="EMBL/GenBank/DDBJ databases">
        <authorList>
            <person name="Gilroy R."/>
        </authorList>
    </citation>
    <scope>NUCLEOTIDE SEQUENCE</scope>
    <source>
        <strain evidence="4">CHK187-14744</strain>
    </source>
</reference>
<evidence type="ECO:0000313" key="5">
    <source>
        <dbReference type="Proteomes" id="UP000824164"/>
    </source>
</evidence>
<accession>A0A9D1HHY8</accession>
<keyword evidence="2" id="KW-0812">Transmembrane</keyword>
<reference evidence="4" key="2">
    <citation type="journal article" date="2021" name="PeerJ">
        <title>Extensive microbial diversity within the chicken gut microbiome revealed by metagenomics and culture.</title>
        <authorList>
            <person name="Gilroy R."/>
            <person name="Ravi A."/>
            <person name="Getino M."/>
            <person name="Pursley I."/>
            <person name="Horton D.L."/>
            <person name="Alikhan N.F."/>
            <person name="Baker D."/>
            <person name="Gharbi K."/>
            <person name="Hall N."/>
            <person name="Watson M."/>
            <person name="Adriaenssens E.M."/>
            <person name="Foster-Nyarko E."/>
            <person name="Jarju S."/>
            <person name="Secka A."/>
            <person name="Antonio M."/>
            <person name="Oren A."/>
            <person name="Chaudhuri R.R."/>
            <person name="La Ragione R."/>
            <person name="Hildebrand F."/>
            <person name="Pallen M.J."/>
        </authorList>
    </citation>
    <scope>NUCLEOTIDE SEQUENCE</scope>
    <source>
        <strain evidence="4">CHK187-14744</strain>
    </source>
</reference>
<comment type="caution">
    <text evidence="4">The sequence shown here is derived from an EMBL/GenBank/DDBJ whole genome shotgun (WGS) entry which is preliminary data.</text>
</comment>
<protein>
    <submittedName>
        <fullName evidence="4">YcxB family protein</fullName>
    </submittedName>
</protein>
<keyword evidence="2" id="KW-1133">Transmembrane helix</keyword>
<proteinExistence type="predicted"/>
<feature type="compositionally biased region" description="Acidic residues" evidence="1">
    <location>
        <begin position="33"/>
        <end position="46"/>
    </location>
</feature>